<keyword evidence="1" id="KW-0472">Membrane</keyword>
<keyword evidence="1" id="KW-0812">Transmembrane</keyword>
<reference evidence="2 3" key="1">
    <citation type="submission" date="2013-01" db="EMBL/GenBank/DDBJ databases">
        <authorList>
            <person name="Harkins D.M."/>
            <person name="Durkin A.S."/>
            <person name="Brinkac L.M."/>
            <person name="Haft D.H."/>
            <person name="Selengut J.D."/>
            <person name="Sanka R."/>
            <person name="DePew J."/>
            <person name="Purushe J."/>
            <person name="Galloway R.L."/>
            <person name="Vinetz J.M."/>
            <person name="Sutton G.G."/>
            <person name="Nierman W.C."/>
            <person name="Fouts D.E."/>
        </authorList>
    </citation>
    <scope>NUCLEOTIDE SEQUENCE [LARGE SCALE GENOMIC DNA]</scope>
    <source>
        <strain evidence="2 3">79601</strain>
    </source>
</reference>
<evidence type="ECO:0000313" key="3">
    <source>
        <dbReference type="Proteomes" id="UP000011988"/>
    </source>
</evidence>
<dbReference type="PATRIC" id="fig|1218565.3.peg.410"/>
<protein>
    <submittedName>
        <fullName evidence="2">PF07377 family protein</fullName>
    </submittedName>
</protein>
<sequence length="183" mass="21896">MITTSSNDPERARAVKLVKKILICVVRNRGVDLDKLTMTTSLNRDLGLDGDDVDDLWEDIDKYVRIDWSSWNFKEYFYEEGISFGNALVLFIRFPVILSFALIKKIFRWMRVSVNVDLFQSSYFKEEKKDFKIGHLIAAAYSGKWENTFMDSISVEKEIQDWQIRYWDRFKRRYKLRNKNLSY</sequence>
<organism evidence="2 3">
    <name type="scientific">Leptospira alstonii serovar Sichuan str. 79601</name>
    <dbReference type="NCBI Taxonomy" id="1218565"/>
    <lineage>
        <taxon>Bacteria</taxon>
        <taxon>Pseudomonadati</taxon>
        <taxon>Spirochaetota</taxon>
        <taxon>Spirochaetia</taxon>
        <taxon>Leptospirales</taxon>
        <taxon>Leptospiraceae</taxon>
        <taxon>Leptospira</taxon>
    </lineage>
</organism>
<accession>M6D100</accession>
<proteinExistence type="predicted"/>
<dbReference type="AlphaFoldDB" id="M6D100"/>
<name>M6D100_9LEPT</name>
<evidence type="ECO:0000256" key="1">
    <source>
        <dbReference type="SAM" id="Phobius"/>
    </source>
</evidence>
<feature type="transmembrane region" description="Helical" evidence="1">
    <location>
        <begin position="82"/>
        <end position="103"/>
    </location>
</feature>
<dbReference type="OrthoDB" id="345474at2"/>
<gene>
    <name evidence="2" type="ORF">LEP1GSC194_0605</name>
</gene>
<dbReference type="Proteomes" id="UP000011988">
    <property type="component" value="Unassembled WGS sequence"/>
</dbReference>
<dbReference type="RefSeq" id="WP_020772025.1">
    <property type="nucleotide sequence ID" value="NZ_ANIK01000005.1"/>
</dbReference>
<dbReference type="EMBL" id="ANIK01000005">
    <property type="protein sequence ID" value="EMJ97822.1"/>
    <property type="molecule type" value="Genomic_DNA"/>
</dbReference>
<keyword evidence="1" id="KW-1133">Transmembrane helix</keyword>
<evidence type="ECO:0000313" key="2">
    <source>
        <dbReference type="EMBL" id="EMJ97822.1"/>
    </source>
</evidence>
<comment type="caution">
    <text evidence="2">The sequence shown here is derived from an EMBL/GenBank/DDBJ whole genome shotgun (WGS) entry which is preliminary data.</text>
</comment>